<organism evidence="2 3">
    <name type="scientific">Spirosoma soli</name>
    <dbReference type="NCBI Taxonomy" id="1770529"/>
    <lineage>
        <taxon>Bacteria</taxon>
        <taxon>Pseudomonadati</taxon>
        <taxon>Bacteroidota</taxon>
        <taxon>Cytophagia</taxon>
        <taxon>Cytophagales</taxon>
        <taxon>Cytophagaceae</taxon>
        <taxon>Spirosoma</taxon>
    </lineage>
</organism>
<dbReference type="InterPro" id="IPR053842">
    <property type="entry name" value="NikA-like"/>
</dbReference>
<proteinExistence type="predicted"/>
<evidence type="ECO:0000256" key="1">
    <source>
        <dbReference type="SAM" id="MobiDB-lite"/>
    </source>
</evidence>
<dbReference type="EMBL" id="JBHULN010000040">
    <property type="protein sequence ID" value="MFD2574662.1"/>
    <property type="molecule type" value="Genomic_DNA"/>
</dbReference>
<feature type="region of interest" description="Disordered" evidence="1">
    <location>
        <begin position="1"/>
        <end position="23"/>
    </location>
</feature>
<dbReference type="Proteomes" id="UP001597469">
    <property type="component" value="Unassembled WGS sequence"/>
</dbReference>
<evidence type="ECO:0000313" key="3">
    <source>
        <dbReference type="Proteomes" id="UP001597469"/>
    </source>
</evidence>
<keyword evidence="3" id="KW-1185">Reference proteome</keyword>
<protein>
    <submittedName>
        <fullName evidence="2">Plasmid mobilization relaxosome protein MobC</fullName>
    </submittedName>
</protein>
<gene>
    <name evidence="2" type="primary">mobC</name>
    <name evidence="2" type="ORF">ACFSUS_28790</name>
</gene>
<name>A0ABW5MCA8_9BACT</name>
<reference evidence="3" key="1">
    <citation type="journal article" date="2019" name="Int. J. Syst. Evol. Microbiol.">
        <title>The Global Catalogue of Microorganisms (GCM) 10K type strain sequencing project: providing services to taxonomists for standard genome sequencing and annotation.</title>
        <authorList>
            <consortium name="The Broad Institute Genomics Platform"/>
            <consortium name="The Broad Institute Genome Sequencing Center for Infectious Disease"/>
            <person name="Wu L."/>
            <person name="Ma J."/>
        </authorList>
    </citation>
    <scope>NUCLEOTIDE SEQUENCE [LARGE SCALE GENOMIC DNA]</scope>
    <source>
        <strain evidence="3">KCTC 42805</strain>
    </source>
</reference>
<accession>A0ABW5MCA8</accession>
<dbReference type="RefSeq" id="WP_381528750.1">
    <property type="nucleotide sequence ID" value="NZ_JBHULN010000040.1"/>
</dbReference>
<evidence type="ECO:0000313" key="2">
    <source>
        <dbReference type="EMBL" id="MFD2574662.1"/>
    </source>
</evidence>
<sequence>MNPTEPLKKKGGRPPSQTKRDQQMTVCLTKLEKLAIQRRAQKAGLNLSDYGRQMVLTGKAQVRLSAEENATLNQVAKLGNNLNQLAHKANADGIRSIAFEAQRLLRQLSDLLDKPAAP</sequence>
<comment type="caution">
    <text evidence="2">The sequence shown here is derived from an EMBL/GenBank/DDBJ whole genome shotgun (WGS) entry which is preliminary data.</text>
</comment>
<dbReference type="Pfam" id="PF21983">
    <property type="entry name" value="NikA-like"/>
    <property type="match status" value="1"/>
</dbReference>